<keyword evidence="1" id="KW-0472">Membrane</keyword>
<name>Q8CKL0_YERPE</name>
<sequence length="51" mass="5780">MKAPSAGLTAVALMPCAFWPVLFNRVKLLTKWTFHINLSHQTLSDKCEDFT</sequence>
<feature type="transmembrane region" description="Helical" evidence="1">
    <location>
        <begin position="6"/>
        <end position="23"/>
    </location>
</feature>
<evidence type="ECO:0000256" key="1">
    <source>
        <dbReference type="SAM" id="Phobius"/>
    </source>
</evidence>
<keyword evidence="1" id="KW-0812">Transmembrane</keyword>
<dbReference type="EMBL" id="AE009952">
    <property type="protein sequence ID" value="AAM86908.1"/>
    <property type="molecule type" value="Genomic_DNA"/>
</dbReference>
<dbReference type="KEGG" id="ypk:y3358"/>
<organism evidence="2 3">
    <name type="scientific">Yersinia pestis</name>
    <dbReference type="NCBI Taxonomy" id="632"/>
    <lineage>
        <taxon>Bacteria</taxon>
        <taxon>Pseudomonadati</taxon>
        <taxon>Pseudomonadota</taxon>
        <taxon>Gammaproteobacteria</taxon>
        <taxon>Enterobacterales</taxon>
        <taxon>Yersiniaceae</taxon>
        <taxon>Yersinia</taxon>
    </lineage>
</organism>
<keyword evidence="1" id="KW-1133">Transmembrane helix</keyword>
<dbReference type="AlphaFoldDB" id="Q8CKL0"/>
<dbReference type="Proteomes" id="UP000002490">
    <property type="component" value="Chromosome"/>
</dbReference>
<dbReference type="HOGENOM" id="CLU_3105575_0_0_6"/>
<accession>Q8CKL0</accession>
<protein>
    <submittedName>
        <fullName evidence="2">Uncharacterized protein</fullName>
    </submittedName>
</protein>
<evidence type="ECO:0000313" key="2">
    <source>
        <dbReference type="EMBL" id="AAM86908.1"/>
    </source>
</evidence>
<reference evidence="2 3" key="1">
    <citation type="journal article" date="2002" name="J. Bacteriol.">
        <title>Genome sequence of Yersinia pestis KIM.</title>
        <authorList>
            <person name="Deng W."/>
            <person name="Burland V."/>
            <person name="Plunkett G.III."/>
            <person name="Boutin A."/>
            <person name="Mayhew G.F."/>
            <person name="Liss P."/>
            <person name="Perna N.T."/>
            <person name="Rose D.J."/>
            <person name="Mau B."/>
            <person name="Zhou S."/>
            <person name="Schwartz D.C."/>
            <person name="Fetherston J.D."/>
            <person name="Lindler L.E."/>
            <person name="Brubaker R.R."/>
            <person name="Plana G.V."/>
            <person name="Straley S.C."/>
            <person name="McDonough K.A."/>
            <person name="Nilles M.L."/>
            <person name="Matson J.S."/>
            <person name="Blattner F.R."/>
            <person name="Perry R.D."/>
        </authorList>
    </citation>
    <scope>NUCLEOTIDE SEQUENCE [LARGE SCALE GENOMIC DNA]</scope>
    <source>
        <strain evidence="3">KIM10+ / Biovar Mediaevalis</strain>
    </source>
</reference>
<evidence type="ECO:0000313" key="3">
    <source>
        <dbReference type="Proteomes" id="UP000002490"/>
    </source>
</evidence>
<gene>
    <name evidence="2" type="ordered locus">y3358</name>
</gene>
<proteinExistence type="predicted"/>